<dbReference type="RefSeq" id="WP_125549348.1">
    <property type="nucleotide sequence ID" value="NZ_JBGQPK010000041.1"/>
</dbReference>
<proteinExistence type="inferred from homology"/>
<feature type="transmembrane region" description="Helical" evidence="8">
    <location>
        <begin position="7"/>
        <end position="25"/>
    </location>
</feature>
<dbReference type="Gene3D" id="1.10.3470.10">
    <property type="entry name" value="ABC transporter involved in vitamin B12 uptake, BtuC"/>
    <property type="match status" value="1"/>
</dbReference>
<reference evidence="9 10" key="1">
    <citation type="submission" date="2024-08" db="EMBL/GenBank/DDBJ databases">
        <authorList>
            <person name="Arias E."/>
        </authorList>
    </citation>
    <scope>NUCLEOTIDE SEQUENCE [LARGE SCALE GENOMIC DNA]</scope>
    <source>
        <strain evidence="9 10">FAM 25317</strain>
    </source>
</reference>
<sequence>MKQRFRFYCTLFILLFIGLVIFQLTHGSIHLSWTEIGQVLSGHGSAQADLVLVQFRLPQIALSVICGVCLSLSGAILQLVTENPLADTSIMGINSGASLGAVVFLAVSHLNIPLSQTYGLPLFAVLGSLVGASIVFIQRRLQQPLQLLLLGIASGTLLNGIILLIELQLDQFDFDKLIVWISGDFWNQDWSYIAVLAVGLLILLPLTLRGLWASDLLTLGQQAASGLGLGVASKRQALLVLAVLLAGLAVAGGGAISFVGLMAPHIARRLVGNHGRYYLPLTALIGVNLILFAAVVAENIFAPSQLPVGLVVAVITMPYFVFLLLHQADRETI</sequence>
<evidence type="ECO:0000313" key="9">
    <source>
        <dbReference type="EMBL" id="MFL2029823.1"/>
    </source>
</evidence>
<dbReference type="EMBL" id="JBGQPK010000041">
    <property type="protein sequence ID" value="MFL2029823.1"/>
    <property type="molecule type" value="Genomic_DNA"/>
</dbReference>
<dbReference type="InterPro" id="IPR000522">
    <property type="entry name" value="ABC_transptr_permease_BtuC"/>
</dbReference>
<evidence type="ECO:0000256" key="2">
    <source>
        <dbReference type="ARBA" id="ARBA00007935"/>
    </source>
</evidence>
<evidence type="ECO:0000313" key="10">
    <source>
        <dbReference type="Proteomes" id="UP001625389"/>
    </source>
</evidence>
<evidence type="ECO:0000256" key="7">
    <source>
        <dbReference type="ARBA" id="ARBA00023136"/>
    </source>
</evidence>
<organism evidence="9 10">
    <name type="scientific">Loigolactobacillus zhaoyuanensis</name>
    <dbReference type="NCBI Taxonomy" id="2486017"/>
    <lineage>
        <taxon>Bacteria</taxon>
        <taxon>Bacillati</taxon>
        <taxon>Bacillota</taxon>
        <taxon>Bacilli</taxon>
        <taxon>Lactobacillales</taxon>
        <taxon>Lactobacillaceae</taxon>
        <taxon>Loigolactobacillus</taxon>
    </lineage>
</organism>
<comment type="caution">
    <text evidence="9">The sequence shown here is derived from an EMBL/GenBank/DDBJ whole genome shotgun (WGS) entry which is preliminary data.</text>
</comment>
<evidence type="ECO:0000256" key="6">
    <source>
        <dbReference type="ARBA" id="ARBA00022989"/>
    </source>
</evidence>
<keyword evidence="5 8" id="KW-0812">Transmembrane</keyword>
<comment type="similarity">
    <text evidence="2">Belongs to the binding-protein-dependent transport system permease family. FecCD subfamily.</text>
</comment>
<keyword evidence="7 8" id="KW-0472">Membrane</keyword>
<protein>
    <submittedName>
        <fullName evidence="9">FecCD family ABC transporter permease</fullName>
    </submittedName>
</protein>
<feature type="transmembrane region" description="Helical" evidence="8">
    <location>
        <begin position="92"/>
        <end position="112"/>
    </location>
</feature>
<keyword evidence="4" id="KW-1003">Cell membrane</keyword>
<name>A0ABW8UEE9_9LACO</name>
<feature type="transmembrane region" description="Helical" evidence="8">
    <location>
        <begin position="118"/>
        <end position="137"/>
    </location>
</feature>
<comment type="subcellular location">
    <subcellularLocation>
        <location evidence="1">Cell membrane</location>
        <topology evidence="1">Multi-pass membrane protein</topology>
    </subcellularLocation>
</comment>
<gene>
    <name evidence="9" type="ORF">ACEN34_09355</name>
</gene>
<dbReference type="PANTHER" id="PTHR30472:SF24">
    <property type="entry name" value="FERRIC ENTEROBACTIN TRANSPORT SYSTEM PERMEASE PROTEIN FEPG"/>
    <property type="match status" value="1"/>
</dbReference>
<feature type="transmembrane region" description="Helical" evidence="8">
    <location>
        <begin position="277"/>
        <end position="296"/>
    </location>
</feature>
<dbReference type="SUPFAM" id="SSF81345">
    <property type="entry name" value="ABC transporter involved in vitamin B12 uptake, BtuC"/>
    <property type="match status" value="1"/>
</dbReference>
<dbReference type="Pfam" id="PF01032">
    <property type="entry name" value="FecCD"/>
    <property type="match status" value="1"/>
</dbReference>
<accession>A0ABW8UEE9</accession>
<feature type="transmembrane region" description="Helical" evidence="8">
    <location>
        <begin position="308"/>
        <end position="328"/>
    </location>
</feature>
<evidence type="ECO:0000256" key="8">
    <source>
        <dbReference type="SAM" id="Phobius"/>
    </source>
</evidence>
<feature type="transmembrane region" description="Helical" evidence="8">
    <location>
        <begin position="144"/>
        <end position="165"/>
    </location>
</feature>
<evidence type="ECO:0000256" key="3">
    <source>
        <dbReference type="ARBA" id="ARBA00022448"/>
    </source>
</evidence>
<feature type="transmembrane region" description="Helical" evidence="8">
    <location>
        <begin position="238"/>
        <end position="265"/>
    </location>
</feature>
<dbReference type="PANTHER" id="PTHR30472">
    <property type="entry name" value="FERRIC ENTEROBACTIN TRANSPORT SYSTEM PERMEASE PROTEIN"/>
    <property type="match status" value="1"/>
</dbReference>
<evidence type="ECO:0000256" key="1">
    <source>
        <dbReference type="ARBA" id="ARBA00004651"/>
    </source>
</evidence>
<feature type="transmembrane region" description="Helical" evidence="8">
    <location>
        <begin position="60"/>
        <end position="80"/>
    </location>
</feature>
<dbReference type="InterPro" id="IPR037294">
    <property type="entry name" value="ABC_BtuC-like"/>
</dbReference>
<dbReference type="Proteomes" id="UP001625389">
    <property type="component" value="Unassembled WGS sequence"/>
</dbReference>
<feature type="transmembrane region" description="Helical" evidence="8">
    <location>
        <begin position="190"/>
        <end position="212"/>
    </location>
</feature>
<evidence type="ECO:0000256" key="4">
    <source>
        <dbReference type="ARBA" id="ARBA00022475"/>
    </source>
</evidence>
<keyword evidence="3" id="KW-0813">Transport</keyword>
<keyword evidence="10" id="KW-1185">Reference proteome</keyword>
<dbReference type="CDD" id="cd06550">
    <property type="entry name" value="TM_ABC_iron-siderophores_like"/>
    <property type="match status" value="1"/>
</dbReference>
<keyword evidence="6 8" id="KW-1133">Transmembrane helix</keyword>
<evidence type="ECO:0000256" key="5">
    <source>
        <dbReference type="ARBA" id="ARBA00022692"/>
    </source>
</evidence>